<keyword evidence="2" id="KW-1185">Reference proteome</keyword>
<dbReference type="AlphaFoldDB" id="A0A3A1UJL7"/>
<accession>A0A3A1UJL7</accession>
<proteinExistence type="predicted"/>
<dbReference type="InterPro" id="IPR029044">
    <property type="entry name" value="Nucleotide-diphossugar_trans"/>
</dbReference>
<evidence type="ECO:0000313" key="2">
    <source>
        <dbReference type="Proteomes" id="UP000266482"/>
    </source>
</evidence>
<dbReference type="PANTHER" id="PTHR21485">
    <property type="entry name" value="HAD SUPERFAMILY MEMBERS CMAS AND KDSC"/>
    <property type="match status" value="1"/>
</dbReference>
<dbReference type="Pfam" id="PF02348">
    <property type="entry name" value="CTP_transf_3"/>
    <property type="match status" value="1"/>
</dbReference>
<organism evidence="1 2">
    <name type="scientific">Paenibacillus nanensis</name>
    <dbReference type="NCBI Taxonomy" id="393251"/>
    <lineage>
        <taxon>Bacteria</taxon>
        <taxon>Bacillati</taxon>
        <taxon>Bacillota</taxon>
        <taxon>Bacilli</taxon>
        <taxon>Bacillales</taxon>
        <taxon>Paenibacillaceae</taxon>
        <taxon>Paenibacillus</taxon>
    </lineage>
</organism>
<gene>
    <name evidence="1" type="ORF">D3P08_25150</name>
</gene>
<dbReference type="InterPro" id="IPR050793">
    <property type="entry name" value="CMP-NeuNAc_synthase"/>
</dbReference>
<dbReference type="SUPFAM" id="SSF53448">
    <property type="entry name" value="Nucleotide-diphospho-sugar transferases"/>
    <property type="match status" value="1"/>
</dbReference>
<sequence>MIKDIRILGIIPARGGSKGVPGKNIRQLAGKPLIAWTIEAALKSKYLDKVIVTSDDDDIIRISLAHGAEVPFKRPETLAQDDTPGITPVLHAIDQMPGFDAVVLLQPTSPLRNHADIDGSIERFAELSAPVVSVSLQEKSPYWMFRLGDEDRLEPIMGRTSTLPRQELPTLYTLNGAVYVSAIEELRKTESFVTDKTAAYIMPKERSLDIDTILDFQLCELLLGYQTVQGKGNRP</sequence>
<keyword evidence="1" id="KW-0548">Nucleotidyltransferase</keyword>
<dbReference type="PANTHER" id="PTHR21485:SF6">
    <property type="entry name" value="N-ACYLNEURAMINATE CYTIDYLYLTRANSFERASE-RELATED"/>
    <property type="match status" value="1"/>
</dbReference>
<dbReference type="EMBL" id="QXQA01000023">
    <property type="protein sequence ID" value="RIX47312.1"/>
    <property type="molecule type" value="Genomic_DNA"/>
</dbReference>
<reference evidence="1 2" key="1">
    <citation type="submission" date="2018-09" db="EMBL/GenBank/DDBJ databases">
        <title>Paenibacillus aracenensis nov. sp. isolated from a cave in southern Spain.</title>
        <authorList>
            <person name="Jurado V."/>
            <person name="Gutierrez-Patricio S."/>
            <person name="Gonzalez-Pimentel J.L."/>
            <person name="Miller A.Z."/>
            <person name="Laiz L."/>
            <person name="Saiz-Jimenez C."/>
        </authorList>
    </citation>
    <scope>NUCLEOTIDE SEQUENCE [LARGE SCALE GENOMIC DNA]</scope>
    <source>
        <strain evidence="1 2">DSM 22867</strain>
    </source>
</reference>
<comment type="caution">
    <text evidence="1">The sequence shown here is derived from an EMBL/GenBank/DDBJ whole genome shotgun (WGS) entry which is preliminary data.</text>
</comment>
<name>A0A3A1UJL7_9BACL</name>
<dbReference type="CDD" id="cd02513">
    <property type="entry name" value="CMP-NeuAc_Synthase"/>
    <property type="match status" value="1"/>
</dbReference>
<dbReference type="RefSeq" id="WP_119602882.1">
    <property type="nucleotide sequence ID" value="NZ_QXQA01000023.1"/>
</dbReference>
<dbReference type="InterPro" id="IPR003329">
    <property type="entry name" value="Cytidylyl_trans"/>
</dbReference>
<protein>
    <submittedName>
        <fullName evidence="1">Acylneuraminate cytidylyltransferase family protein</fullName>
    </submittedName>
</protein>
<dbReference type="GO" id="GO:0008781">
    <property type="term" value="F:N-acylneuraminate cytidylyltransferase activity"/>
    <property type="evidence" value="ECO:0007669"/>
    <property type="project" value="TreeGrafter"/>
</dbReference>
<dbReference type="OrthoDB" id="9805604at2"/>
<dbReference type="Gene3D" id="3.90.550.10">
    <property type="entry name" value="Spore Coat Polysaccharide Biosynthesis Protein SpsA, Chain A"/>
    <property type="match status" value="1"/>
</dbReference>
<keyword evidence="1" id="KW-0808">Transferase</keyword>
<dbReference type="Proteomes" id="UP000266482">
    <property type="component" value="Unassembled WGS sequence"/>
</dbReference>
<evidence type="ECO:0000313" key="1">
    <source>
        <dbReference type="EMBL" id="RIX47312.1"/>
    </source>
</evidence>